<dbReference type="Proteomes" id="UP000005365">
    <property type="component" value="Unassembled WGS sequence"/>
</dbReference>
<comment type="caution">
    <text evidence="1">The sequence shown here is derived from an EMBL/GenBank/DDBJ whole genome shotgun (WGS) entry which is preliminary data.</text>
</comment>
<keyword evidence="2" id="KW-1185">Reference proteome</keyword>
<protein>
    <submittedName>
        <fullName evidence="1">Uncharacterized protein</fullName>
    </submittedName>
</protein>
<evidence type="ECO:0000313" key="2">
    <source>
        <dbReference type="Proteomes" id="UP000005365"/>
    </source>
</evidence>
<accession>C6M2J7</accession>
<evidence type="ECO:0000313" key="1">
    <source>
        <dbReference type="EMBL" id="EET45518.1"/>
    </source>
</evidence>
<sequence length="41" mass="5287">MKIRRFIKKYKKDYFPRNIDVKRYHYSRNKLKNIFSRKIHG</sequence>
<proteinExistence type="predicted"/>
<reference evidence="1" key="1">
    <citation type="submission" date="2009-07" db="EMBL/GenBank/DDBJ databases">
        <authorList>
            <person name="Weinstock G."/>
            <person name="Sodergren E."/>
            <person name="Clifton S."/>
            <person name="Fulton L."/>
            <person name="Fulton B."/>
            <person name="Courtney L."/>
            <person name="Fronick C."/>
            <person name="Harrison M."/>
            <person name="Strong C."/>
            <person name="Farmer C."/>
            <person name="Delahaunty K."/>
            <person name="Markovic C."/>
            <person name="Hall O."/>
            <person name="Minx P."/>
            <person name="Tomlinson C."/>
            <person name="Mitreva M."/>
            <person name="Nelson J."/>
            <person name="Hou S."/>
            <person name="Wollam A."/>
            <person name="Pepin K.H."/>
            <person name="Johnson M."/>
            <person name="Bhonagiri V."/>
            <person name="Nash W.E."/>
            <person name="Warren W."/>
            <person name="Chinwalla A."/>
            <person name="Mardis E.R."/>
            <person name="Wilson R.K."/>
        </authorList>
    </citation>
    <scope>NUCLEOTIDE SEQUENCE [LARGE SCALE GENOMIC DNA]</scope>
    <source>
        <strain evidence="1">ATCC 29256</strain>
    </source>
</reference>
<dbReference type="AlphaFoldDB" id="C6M2J7"/>
<dbReference type="EMBL" id="ACKO02000003">
    <property type="protein sequence ID" value="EET45518.1"/>
    <property type="molecule type" value="Genomic_DNA"/>
</dbReference>
<organism evidence="1 2">
    <name type="scientific">Neisseria sicca ATCC 29256</name>
    <dbReference type="NCBI Taxonomy" id="547045"/>
    <lineage>
        <taxon>Bacteria</taxon>
        <taxon>Pseudomonadati</taxon>
        <taxon>Pseudomonadota</taxon>
        <taxon>Betaproteobacteria</taxon>
        <taxon>Neisseriales</taxon>
        <taxon>Neisseriaceae</taxon>
        <taxon>Neisseria</taxon>
    </lineage>
</organism>
<gene>
    <name evidence="1" type="ORF">NEISICOT_00736</name>
</gene>
<name>C6M2J7_NEISI</name>